<accession>A0A218VCL9</accession>
<name>A0A218VCL9_9PASE</name>
<gene>
    <name evidence="1" type="ORF">RLOC_00004886</name>
</gene>
<proteinExistence type="predicted"/>
<evidence type="ECO:0000313" key="1">
    <source>
        <dbReference type="EMBL" id="OWK63332.1"/>
    </source>
</evidence>
<sequence>MLTYYEYLLIIRSRKVLYFYLQLKHKRHQMKFSLHVITRKSCRTPLKMLYFKYFMIPGTRETEINASIL</sequence>
<evidence type="ECO:0000313" key="2">
    <source>
        <dbReference type="Proteomes" id="UP000197619"/>
    </source>
</evidence>
<comment type="caution">
    <text evidence="1">The sequence shown here is derived from an EMBL/GenBank/DDBJ whole genome shotgun (WGS) entry which is preliminary data.</text>
</comment>
<dbReference type="EMBL" id="MUZQ01000014">
    <property type="protein sequence ID" value="OWK63332.1"/>
    <property type="molecule type" value="Genomic_DNA"/>
</dbReference>
<reference evidence="1 2" key="1">
    <citation type="submission" date="2017-05" db="EMBL/GenBank/DDBJ databases">
        <title>Genome of assembly of the Bengalese finch, Lonchura striata domestica.</title>
        <authorList>
            <person name="Colquitt B.M."/>
            <person name="Brainard M.S."/>
        </authorList>
    </citation>
    <scope>NUCLEOTIDE SEQUENCE [LARGE SCALE GENOMIC DNA]</scope>
    <source>
        <strain evidence="1">White83orange57</strain>
    </source>
</reference>
<keyword evidence="2" id="KW-1185">Reference proteome</keyword>
<protein>
    <submittedName>
        <fullName evidence="1">Uncharacterized protein</fullName>
    </submittedName>
</protein>
<organism evidence="1 2">
    <name type="scientific">Lonchura striata</name>
    <name type="common">white-rumped munia</name>
    <dbReference type="NCBI Taxonomy" id="40157"/>
    <lineage>
        <taxon>Eukaryota</taxon>
        <taxon>Metazoa</taxon>
        <taxon>Chordata</taxon>
        <taxon>Craniata</taxon>
        <taxon>Vertebrata</taxon>
        <taxon>Euteleostomi</taxon>
        <taxon>Archelosauria</taxon>
        <taxon>Archosauria</taxon>
        <taxon>Dinosauria</taxon>
        <taxon>Saurischia</taxon>
        <taxon>Theropoda</taxon>
        <taxon>Coelurosauria</taxon>
        <taxon>Aves</taxon>
        <taxon>Neognathae</taxon>
        <taxon>Neoaves</taxon>
        <taxon>Telluraves</taxon>
        <taxon>Australaves</taxon>
        <taxon>Passeriformes</taxon>
        <taxon>Passeroidea</taxon>
        <taxon>Estrildidae</taxon>
        <taxon>Estrildinae</taxon>
        <taxon>Lonchura</taxon>
    </lineage>
</organism>
<dbReference type="Proteomes" id="UP000197619">
    <property type="component" value="Unassembled WGS sequence"/>
</dbReference>
<dbReference type="AlphaFoldDB" id="A0A218VCL9"/>